<dbReference type="OrthoDB" id="6505750at2"/>
<evidence type="ECO:0000313" key="2">
    <source>
        <dbReference type="EMBL" id="ENO15027.1"/>
    </source>
</evidence>
<dbReference type="AlphaFoldDB" id="N6WVF9"/>
<keyword evidence="1" id="KW-0732">Signal</keyword>
<proteinExistence type="predicted"/>
<dbReference type="Proteomes" id="UP000013165">
    <property type="component" value="Unassembled WGS sequence"/>
</dbReference>
<evidence type="ECO:0000313" key="3">
    <source>
        <dbReference type="Proteomes" id="UP000013165"/>
    </source>
</evidence>
<organism evidence="2 3">
    <name type="scientific">Marinobacter nanhaiticus D15-8W</name>
    <dbReference type="NCBI Taxonomy" id="626887"/>
    <lineage>
        <taxon>Bacteria</taxon>
        <taxon>Pseudomonadati</taxon>
        <taxon>Pseudomonadota</taxon>
        <taxon>Gammaproteobacteria</taxon>
        <taxon>Pseudomonadales</taxon>
        <taxon>Marinobacteraceae</taxon>
        <taxon>Marinobacter</taxon>
    </lineage>
</organism>
<dbReference type="HOGENOM" id="CLU_1794201_0_0_6"/>
<dbReference type="RefSeq" id="WP_004579323.1">
    <property type="nucleotide sequence ID" value="NZ_AP028878.1"/>
</dbReference>
<feature type="signal peptide" evidence="1">
    <location>
        <begin position="1"/>
        <end position="21"/>
    </location>
</feature>
<dbReference type="EMBL" id="APLQ01000011">
    <property type="protein sequence ID" value="ENO15027.1"/>
    <property type="molecule type" value="Genomic_DNA"/>
</dbReference>
<evidence type="ECO:0000256" key="1">
    <source>
        <dbReference type="SAM" id="SignalP"/>
    </source>
</evidence>
<name>N6WVF9_9GAMM</name>
<keyword evidence="3" id="KW-1185">Reference proteome</keyword>
<sequence length="144" mass="16490">MYGNRKKLVFALITFSQSVNAGNWAIDCTTGLGKVDFIAHDKATMVVNSNQIVISSTIDRSDSRLTFFYAEPEDLGRGGMMLPWSDFSREKKIAFAKQVDGNRMLLTWKGFFDTTERKYIWSQDSDYVLYANKQEAWLTNCVED</sequence>
<comment type="caution">
    <text evidence="2">The sequence shown here is derived from an EMBL/GenBank/DDBJ whole genome shotgun (WGS) entry which is preliminary data.</text>
</comment>
<feature type="chain" id="PRO_5004127306" evidence="1">
    <location>
        <begin position="22"/>
        <end position="144"/>
    </location>
</feature>
<accession>N6WVF9</accession>
<gene>
    <name evidence="2" type="ORF">J057_06751</name>
</gene>
<reference evidence="2 3" key="1">
    <citation type="journal article" date="2013" name="Genome Announc.">
        <title>Genome Sequence of the Polycyclic Aromatic Hydrocarbon-Degrading Bacterium Strain Marinobacter nanhaiticus D15-8WT.</title>
        <authorList>
            <person name="Cui Z."/>
            <person name="Gao W."/>
            <person name="Li Q."/>
            <person name="Xu G."/>
            <person name="Zheng L."/>
        </authorList>
    </citation>
    <scope>NUCLEOTIDE SEQUENCE [LARGE SCALE GENOMIC DNA]</scope>
    <source>
        <strain evidence="2 3">D15-8W</strain>
    </source>
</reference>
<protein>
    <submittedName>
        <fullName evidence="2">Uncharacterized protein</fullName>
    </submittedName>
</protein>